<protein>
    <submittedName>
        <fullName evidence="1">Uncharacterized protein</fullName>
    </submittedName>
</protein>
<reference evidence="2" key="1">
    <citation type="submission" date="2012-03" db="EMBL/GenBank/DDBJ databases">
        <title>Complete sequence of chromosome of Deinococcus peraridilitoris DSM 19664.</title>
        <authorList>
            <person name="Lucas S."/>
            <person name="Copeland A."/>
            <person name="Lapidus A."/>
            <person name="Glavina del Rio T."/>
            <person name="Dalin E."/>
            <person name="Tice H."/>
            <person name="Bruce D."/>
            <person name="Goodwin L."/>
            <person name="Pitluck S."/>
            <person name="Peters L."/>
            <person name="Mikhailova N."/>
            <person name="Lu M."/>
            <person name="Kyrpides N."/>
            <person name="Mavromatis K."/>
            <person name="Ivanova N."/>
            <person name="Brettin T."/>
            <person name="Detter J.C."/>
            <person name="Han C."/>
            <person name="Larimer F."/>
            <person name="Land M."/>
            <person name="Hauser L."/>
            <person name="Markowitz V."/>
            <person name="Cheng J.-F."/>
            <person name="Hugenholtz P."/>
            <person name="Woyke T."/>
            <person name="Wu D."/>
            <person name="Pukall R."/>
            <person name="Steenblock K."/>
            <person name="Brambilla E."/>
            <person name="Klenk H.-P."/>
            <person name="Eisen J.A."/>
        </authorList>
    </citation>
    <scope>NUCLEOTIDE SEQUENCE [LARGE SCALE GENOMIC DNA]</scope>
    <source>
        <strain evidence="2">DSM 19664 / LMG 22246 / CIP 109416 / KR-200</strain>
    </source>
</reference>
<keyword evidence="2" id="KW-1185">Reference proteome</keyword>
<gene>
    <name evidence="1" type="ordered locus">Deipe_1049</name>
</gene>
<proteinExistence type="predicted"/>
<dbReference type="AlphaFoldDB" id="L0A0D8"/>
<dbReference type="KEGG" id="dpd:Deipe_1049"/>
<evidence type="ECO:0000313" key="1">
    <source>
        <dbReference type="EMBL" id="AFZ66612.1"/>
    </source>
</evidence>
<name>L0A0D8_DEIPD</name>
<dbReference type="PATRIC" id="fig|937777.3.peg.1053"/>
<organism evidence="1 2">
    <name type="scientific">Deinococcus peraridilitoris (strain DSM 19664 / LMG 22246 / CIP 109416 / KR-200)</name>
    <dbReference type="NCBI Taxonomy" id="937777"/>
    <lineage>
        <taxon>Bacteria</taxon>
        <taxon>Thermotogati</taxon>
        <taxon>Deinococcota</taxon>
        <taxon>Deinococci</taxon>
        <taxon>Deinococcales</taxon>
        <taxon>Deinococcaceae</taxon>
        <taxon>Deinococcus</taxon>
    </lineage>
</organism>
<evidence type="ECO:0000313" key="2">
    <source>
        <dbReference type="Proteomes" id="UP000010467"/>
    </source>
</evidence>
<dbReference type="Proteomes" id="UP000010467">
    <property type="component" value="Chromosome"/>
</dbReference>
<accession>L0A0D8</accession>
<dbReference type="EMBL" id="CP003382">
    <property type="protein sequence ID" value="AFZ66612.1"/>
    <property type="molecule type" value="Genomic_DNA"/>
</dbReference>
<dbReference type="STRING" id="937777.Deipe_1049"/>
<dbReference type="HOGENOM" id="CLU_1400487_0_0_0"/>
<sequence>METSGQFSMALPSSSAVTPYLAPSQSSVINESGCTGGFTSKDQSAQGYSFSQLAVYHNGTYVKDVVSVSATIKENTSTRFVADGTGSMWLYMDRPNYLGGSITCTGTYEGMATTVKMGMNVNVTTGWNLIDMKMNVTATPSAASMTFNLTNSANHATSWSDSSGNMFAMSSTTPKVGHVPEFHNVLSRIQPFGK</sequence>